<gene>
    <name evidence="2" type="ORF">E1292_28380</name>
</gene>
<proteinExistence type="predicted"/>
<keyword evidence="3" id="KW-1185">Reference proteome</keyword>
<evidence type="ECO:0000256" key="1">
    <source>
        <dbReference type="SAM" id="MobiDB-lite"/>
    </source>
</evidence>
<evidence type="ECO:0000313" key="2">
    <source>
        <dbReference type="EMBL" id="TDD00574.1"/>
    </source>
</evidence>
<name>A0A4R4VET0_9ACTN</name>
<dbReference type="AlphaFoldDB" id="A0A4R4VET0"/>
<sequence length="245" mass="26684">MSSEADIQTETEGGEQVDEFEEPQDGPHHDDAPAEPDHPNPEQEIPAEDLKAAEASLARSLITLGFVAFDGQGTDNTSSGVMVSEQLLEIQRLTYLAFGWPMRRSNQIGAKYGHLSVAGEVQLPPAFQRWYESDFNGEKSALGRALRAYVQDLRTHLAEAARVLAPGGLVAYSVANSVRAERVFDLAAGFEQLLAEVGFSEIRAIPRAQAGRRILPPGRDPKSGRFSSNVRSAGVREYIVLGRLP</sequence>
<feature type="region of interest" description="Disordered" evidence="1">
    <location>
        <begin position="1"/>
        <end position="44"/>
    </location>
</feature>
<dbReference type="SUPFAM" id="SSF53335">
    <property type="entry name" value="S-adenosyl-L-methionine-dependent methyltransferases"/>
    <property type="match status" value="1"/>
</dbReference>
<reference evidence="2 3" key="1">
    <citation type="submission" date="2019-03" db="EMBL/GenBank/DDBJ databases">
        <title>Draft genome sequences of novel Actinobacteria.</title>
        <authorList>
            <person name="Sahin N."/>
            <person name="Ay H."/>
            <person name="Saygin H."/>
        </authorList>
    </citation>
    <scope>NUCLEOTIDE SEQUENCE [LARGE SCALE GENOMIC DNA]</scope>
    <source>
        <strain evidence="2 3">KC310</strain>
    </source>
</reference>
<comment type="caution">
    <text evidence="2">The sequence shown here is derived from an EMBL/GenBank/DDBJ whole genome shotgun (WGS) entry which is preliminary data.</text>
</comment>
<dbReference type="Gene3D" id="3.40.50.150">
    <property type="entry name" value="Vaccinia Virus protein VP39"/>
    <property type="match status" value="1"/>
</dbReference>
<protein>
    <submittedName>
        <fullName evidence="2">Uncharacterized protein</fullName>
    </submittedName>
</protein>
<dbReference type="InterPro" id="IPR029063">
    <property type="entry name" value="SAM-dependent_MTases_sf"/>
</dbReference>
<dbReference type="RefSeq" id="WP_132598350.1">
    <property type="nucleotide sequence ID" value="NZ_SMKO01000091.1"/>
</dbReference>
<feature type="compositionally biased region" description="Acidic residues" evidence="1">
    <location>
        <begin position="7"/>
        <end position="24"/>
    </location>
</feature>
<evidence type="ECO:0000313" key="3">
    <source>
        <dbReference type="Proteomes" id="UP000295258"/>
    </source>
</evidence>
<dbReference type="EMBL" id="SMKO01000091">
    <property type="protein sequence ID" value="TDD00574.1"/>
    <property type="molecule type" value="Genomic_DNA"/>
</dbReference>
<feature type="compositionally biased region" description="Basic and acidic residues" evidence="1">
    <location>
        <begin position="25"/>
        <end position="41"/>
    </location>
</feature>
<organism evidence="2 3">
    <name type="scientific">Nonomuraea deserti</name>
    <dbReference type="NCBI Taxonomy" id="1848322"/>
    <lineage>
        <taxon>Bacteria</taxon>
        <taxon>Bacillati</taxon>
        <taxon>Actinomycetota</taxon>
        <taxon>Actinomycetes</taxon>
        <taxon>Streptosporangiales</taxon>
        <taxon>Streptosporangiaceae</taxon>
        <taxon>Nonomuraea</taxon>
    </lineage>
</organism>
<dbReference type="Proteomes" id="UP000295258">
    <property type="component" value="Unassembled WGS sequence"/>
</dbReference>
<accession>A0A4R4VET0</accession>